<accession>A0A0C9WS95</accession>
<dbReference type="Gene3D" id="3.40.50.300">
    <property type="entry name" value="P-loop containing nucleotide triphosphate hydrolases"/>
    <property type="match status" value="1"/>
</dbReference>
<reference evidence="3" key="2">
    <citation type="submission" date="2015-01" db="EMBL/GenBank/DDBJ databases">
        <title>Evolutionary Origins and Diversification of the Mycorrhizal Mutualists.</title>
        <authorList>
            <consortium name="DOE Joint Genome Institute"/>
            <consortium name="Mycorrhizal Genomics Consortium"/>
            <person name="Kohler A."/>
            <person name="Kuo A."/>
            <person name="Nagy L.G."/>
            <person name="Floudas D."/>
            <person name="Copeland A."/>
            <person name="Barry K.W."/>
            <person name="Cichocki N."/>
            <person name="Veneault-Fourrey C."/>
            <person name="LaButti K."/>
            <person name="Lindquist E.A."/>
            <person name="Lipzen A."/>
            <person name="Lundell T."/>
            <person name="Morin E."/>
            <person name="Murat C."/>
            <person name="Riley R."/>
            <person name="Ohm R."/>
            <person name="Sun H."/>
            <person name="Tunlid A."/>
            <person name="Henrissat B."/>
            <person name="Grigoriev I.V."/>
            <person name="Hibbett D.S."/>
            <person name="Martin F."/>
        </authorList>
    </citation>
    <scope>NUCLEOTIDE SEQUENCE [LARGE SCALE GENOMIC DNA]</scope>
    <source>
        <strain evidence="3">LaAM-08-1</strain>
    </source>
</reference>
<dbReference type="Pfam" id="PF00931">
    <property type="entry name" value="NB-ARC"/>
    <property type="match status" value="1"/>
</dbReference>
<sequence length="999" mass="112187">MSGASVLASAHHFVASNNTFNTTNNTFNTTNTVSRMIHIHDINSNSTTSDGVIPLMPNPSNRFTGQTEVIAKLKKHFFDTKKRKFFLLHGMGGIGKTQICLKFVEEMSGYFSSVFWIDASSIGTITQGLKGICNLPAAQSSGLDGSPESALHWIGLLKENYVMVFDNADILSPAELEAYLPPGRGGNILITSRNSTMKNLTLPENSLEVTEMKEDDAIELLLKASCLDPFSVEFQAQALNIVKELSYLPLAIDQAGAYIASGATTIGDYLAKYSDHRKTLLSHSEFTGASKYNRSVYGTLELSYKEIQKRAESNDSHKANAANSARFLLKLFPFFHHEGITEEIFSYAALQEDEETCNSKLPCASSLLDRRLLPLNKSGIWDNFVFREGLRVLLSFSLIKKGSSDGIYAMHPLVHAWGRDRLTLNKRTNCCLMAYITLSCSLRWDISQPYGFQRVLVTHLRVNMEYFKSDGSQNMVSYMDDAYAKFGRLLQEQGYFKQGETLLNKVLDTRKELLGVEHPDTITAMANLAAAYRDLGKYKEAEKLDIQVLDERNRILEAEHPDIINAMGNLAATYHEQGKYTEAEKLKIQVVEARNRFLGVEHPDTITAIATLALTYLELGKYTESEKLWIQVLDARNRILGVEHPETINTMGYLASIYHELGKHTEAEKLKIQVLDAKNRIFGEEHPETIRTIASLAATYHELGKYIEAERLKVQVLDTRNKILGVEHPVTINSMGNLAATYRKLEKYTEAEKLEIQVLDARNRILGVEHPDTIRAMANLTRTYRRLKKYTEAEKLDIQVLDARNRILGVDHPETIRAIAHLAATYHGLGKYTEAEKLEIQVLDANARNRILGVEHPDTIRAMANLAATYHNMGRYPEAEKLKIQVLDVMNRILGVEHPDTIYAMRSLAATYQHLGKYIEAEKLDIQVLDATNPIVSTPWVIATPGTTTFQETVATIEESTQPSRKRRQPNFVPTMVTGKMPAAIGPDGRPLKKRYVFL</sequence>
<feature type="domain" description="NB-ARC" evidence="1">
    <location>
        <begin position="68"/>
        <end position="223"/>
    </location>
</feature>
<dbReference type="InterPro" id="IPR011990">
    <property type="entry name" value="TPR-like_helical_dom_sf"/>
</dbReference>
<dbReference type="HOGENOM" id="CLU_000288_125_8_1"/>
<dbReference type="InterPro" id="IPR027417">
    <property type="entry name" value="P-loop_NTPase"/>
</dbReference>
<dbReference type="Pfam" id="PF13374">
    <property type="entry name" value="TPR_10"/>
    <property type="match status" value="3"/>
</dbReference>
<dbReference type="PANTHER" id="PTHR46082:SF11">
    <property type="entry name" value="AAA+ ATPASE DOMAIN-CONTAINING PROTEIN-RELATED"/>
    <property type="match status" value="1"/>
</dbReference>
<dbReference type="EMBL" id="KN838603">
    <property type="protein sequence ID" value="KIK01650.1"/>
    <property type="molecule type" value="Genomic_DNA"/>
</dbReference>
<dbReference type="InterPro" id="IPR053137">
    <property type="entry name" value="NLR-like"/>
</dbReference>
<dbReference type="SUPFAM" id="SSF52540">
    <property type="entry name" value="P-loop containing nucleoside triphosphate hydrolases"/>
    <property type="match status" value="1"/>
</dbReference>
<dbReference type="InterPro" id="IPR019734">
    <property type="entry name" value="TPR_rpt"/>
</dbReference>
<dbReference type="AlphaFoldDB" id="A0A0C9WS95"/>
<dbReference type="PANTHER" id="PTHR46082">
    <property type="entry name" value="ATP/GTP-BINDING PROTEIN-RELATED"/>
    <property type="match status" value="1"/>
</dbReference>
<dbReference type="STRING" id="1095629.A0A0C9WS95"/>
<dbReference type="InterPro" id="IPR002182">
    <property type="entry name" value="NB-ARC"/>
</dbReference>
<dbReference type="GO" id="GO:0043531">
    <property type="term" value="F:ADP binding"/>
    <property type="evidence" value="ECO:0007669"/>
    <property type="project" value="InterPro"/>
</dbReference>
<gene>
    <name evidence="2" type="ORF">K443DRAFT_660622</name>
</gene>
<dbReference type="Proteomes" id="UP000054477">
    <property type="component" value="Unassembled WGS sequence"/>
</dbReference>
<evidence type="ECO:0000313" key="2">
    <source>
        <dbReference type="EMBL" id="KIK01650.1"/>
    </source>
</evidence>
<dbReference type="Pfam" id="PF13424">
    <property type="entry name" value="TPR_12"/>
    <property type="match status" value="4"/>
</dbReference>
<dbReference type="Gene3D" id="1.25.40.10">
    <property type="entry name" value="Tetratricopeptide repeat domain"/>
    <property type="match status" value="3"/>
</dbReference>
<organism evidence="2 3">
    <name type="scientific">Laccaria amethystina LaAM-08-1</name>
    <dbReference type="NCBI Taxonomy" id="1095629"/>
    <lineage>
        <taxon>Eukaryota</taxon>
        <taxon>Fungi</taxon>
        <taxon>Dikarya</taxon>
        <taxon>Basidiomycota</taxon>
        <taxon>Agaricomycotina</taxon>
        <taxon>Agaricomycetes</taxon>
        <taxon>Agaricomycetidae</taxon>
        <taxon>Agaricales</taxon>
        <taxon>Agaricineae</taxon>
        <taxon>Hydnangiaceae</taxon>
        <taxon>Laccaria</taxon>
    </lineage>
</organism>
<dbReference type="SUPFAM" id="SSF48452">
    <property type="entry name" value="TPR-like"/>
    <property type="match status" value="4"/>
</dbReference>
<evidence type="ECO:0000259" key="1">
    <source>
        <dbReference type="Pfam" id="PF00931"/>
    </source>
</evidence>
<keyword evidence="3" id="KW-1185">Reference proteome</keyword>
<reference evidence="2 3" key="1">
    <citation type="submission" date="2014-04" db="EMBL/GenBank/DDBJ databases">
        <authorList>
            <consortium name="DOE Joint Genome Institute"/>
            <person name="Kuo A."/>
            <person name="Kohler A."/>
            <person name="Nagy L.G."/>
            <person name="Floudas D."/>
            <person name="Copeland A."/>
            <person name="Barry K.W."/>
            <person name="Cichocki N."/>
            <person name="Veneault-Fourrey C."/>
            <person name="LaButti K."/>
            <person name="Lindquist E.A."/>
            <person name="Lipzen A."/>
            <person name="Lundell T."/>
            <person name="Morin E."/>
            <person name="Murat C."/>
            <person name="Sun H."/>
            <person name="Tunlid A."/>
            <person name="Henrissat B."/>
            <person name="Grigoriev I.V."/>
            <person name="Hibbett D.S."/>
            <person name="Martin F."/>
            <person name="Nordberg H.P."/>
            <person name="Cantor M.N."/>
            <person name="Hua S.X."/>
        </authorList>
    </citation>
    <scope>NUCLEOTIDE SEQUENCE [LARGE SCALE GENOMIC DNA]</scope>
    <source>
        <strain evidence="2 3">LaAM-08-1</strain>
    </source>
</reference>
<protein>
    <submittedName>
        <fullName evidence="2">Unplaced genomic scaffold K443scaffold_68, whole genome shotgun sequence</fullName>
    </submittedName>
</protein>
<name>A0A0C9WS95_9AGAR</name>
<evidence type="ECO:0000313" key="3">
    <source>
        <dbReference type="Proteomes" id="UP000054477"/>
    </source>
</evidence>
<proteinExistence type="predicted"/>
<dbReference type="OrthoDB" id="771227at2759"/>
<dbReference type="SMART" id="SM00028">
    <property type="entry name" value="TPR"/>
    <property type="match status" value="9"/>
</dbReference>